<accession>A0A0L0C0V8</accession>
<feature type="repeat" description="WD" evidence="3">
    <location>
        <begin position="74"/>
        <end position="115"/>
    </location>
</feature>
<dbReference type="EMBL" id="JRES01001055">
    <property type="protein sequence ID" value="KNC25958.1"/>
    <property type="molecule type" value="Genomic_DNA"/>
</dbReference>
<keyword evidence="1 3" id="KW-0853">WD repeat</keyword>
<dbReference type="OMA" id="GPDEVMW"/>
<evidence type="ECO:0000256" key="1">
    <source>
        <dbReference type="ARBA" id="ARBA00022574"/>
    </source>
</evidence>
<dbReference type="InterPro" id="IPR001680">
    <property type="entry name" value="WD40_rpt"/>
</dbReference>
<evidence type="ECO:0000313" key="6">
    <source>
        <dbReference type="Proteomes" id="UP000037069"/>
    </source>
</evidence>
<dbReference type="InterPro" id="IPR036322">
    <property type="entry name" value="WD40_repeat_dom_sf"/>
</dbReference>
<feature type="region of interest" description="Disordered" evidence="4">
    <location>
        <begin position="1"/>
        <end position="65"/>
    </location>
</feature>
<evidence type="ECO:0000256" key="4">
    <source>
        <dbReference type="SAM" id="MobiDB-lite"/>
    </source>
</evidence>
<comment type="caution">
    <text evidence="5">The sequence shown here is derived from an EMBL/GenBank/DDBJ whole genome shotgun (WGS) entry which is preliminary data.</text>
</comment>
<feature type="repeat" description="WD" evidence="3">
    <location>
        <begin position="385"/>
        <end position="418"/>
    </location>
</feature>
<keyword evidence="6" id="KW-1185">Reference proteome</keyword>
<dbReference type="STRING" id="7375.A0A0L0C0V8"/>
<dbReference type="SUPFAM" id="SSF50978">
    <property type="entry name" value="WD40 repeat-like"/>
    <property type="match status" value="1"/>
</dbReference>
<dbReference type="PROSITE" id="PS50294">
    <property type="entry name" value="WD_REPEATS_REGION"/>
    <property type="match status" value="2"/>
</dbReference>
<keyword evidence="2" id="KW-0677">Repeat</keyword>
<dbReference type="OrthoDB" id="10261640at2759"/>
<reference evidence="5 6" key="1">
    <citation type="journal article" date="2015" name="Nat. Commun.">
        <title>Lucilia cuprina genome unlocks parasitic fly biology to underpin future interventions.</title>
        <authorList>
            <person name="Anstead C.A."/>
            <person name="Korhonen P.K."/>
            <person name="Young N.D."/>
            <person name="Hall R.S."/>
            <person name="Jex A.R."/>
            <person name="Murali S.C."/>
            <person name="Hughes D.S."/>
            <person name="Lee S.F."/>
            <person name="Perry T."/>
            <person name="Stroehlein A.J."/>
            <person name="Ansell B.R."/>
            <person name="Breugelmans B."/>
            <person name="Hofmann A."/>
            <person name="Qu J."/>
            <person name="Dugan S."/>
            <person name="Lee S.L."/>
            <person name="Chao H."/>
            <person name="Dinh H."/>
            <person name="Han Y."/>
            <person name="Doddapaneni H.V."/>
            <person name="Worley K.C."/>
            <person name="Muzny D.M."/>
            <person name="Ioannidis P."/>
            <person name="Waterhouse R.M."/>
            <person name="Zdobnov E.M."/>
            <person name="James P.J."/>
            <person name="Bagnall N.H."/>
            <person name="Kotze A.C."/>
            <person name="Gibbs R.A."/>
            <person name="Richards S."/>
            <person name="Batterham P."/>
            <person name="Gasser R.B."/>
        </authorList>
    </citation>
    <scope>NUCLEOTIDE SEQUENCE [LARGE SCALE GENOMIC DNA]</scope>
    <source>
        <strain evidence="5 6">LS</strain>
        <tissue evidence="5">Full body</tissue>
    </source>
</reference>
<sequence>MRDNTPPRPADIEDDFEEVYDENDGPPPEDDDDLEMEEITLEELESRLQTGAYDSDEEGENRKSPVQDDSILTFQQHSAPVFACAFNPQNNICATGGEDDKVYVWNRNTGEVIQEITDHKDTVTEVHFNHDGTYLATGDMAGEILLHKLQESSGGSTENEGAGVAGVTLRKVWEYSMGDMSWMRWHKGANVLIAGSEDGEIYVFRLPAGDCKILPGQGVRCESGEITGDGKKLYASYNNGTVKLWDIKTATVVMEIDEHNPMVHQEGSTTVACDKESPLYMSGDENGKIIFSTPNGPVGMVEANGAVECLAFSPSADFRMAASGTLHGQVAIWDHSKLSLRAECEHADDGVTKIQWISDFTILVSTLQGNVIAYDARTGQRKFTLSGHLAEVYTFCYDPKESLLLTVSEDNSAKIFKVPELGD</sequence>
<dbReference type="PANTHER" id="PTHR19857:SF8">
    <property type="entry name" value="ANGIO-ASSOCIATED MIGRATORY CELL PROTEIN"/>
    <property type="match status" value="1"/>
</dbReference>
<name>A0A0L0C0V8_LUCCU</name>
<gene>
    <name evidence="5" type="ORF">FF38_04645</name>
</gene>
<dbReference type="Gene3D" id="2.130.10.10">
    <property type="entry name" value="YVTN repeat-like/Quinoprotein amine dehydrogenase"/>
    <property type="match status" value="1"/>
</dbReference>
<dbReference type="CDD" id="cd00200">
    <property type="entry name" value="WD40"/>
    <property type="match status" value="1"/>
</dbReference>
<dbReference type="Pfam" id="PF00400">
    <property type="entry name" value="WD40"/>
    <property type="match status" value="4"/>
</dbReference>
<dbReference type="SMART" id="SM00320">
    <property type="entry name" value="WD40"/>
    <property type="match status" value="7"/>
</dbReference>
<dbReference type="InterPro" id="IPR051179">
    <property type="entry name" value="WD_repeat_multifunction"/>
</dbReference>
<dbReference type="Proteomes" id="UP000037069">
    <property type="component" value="Unassembled WGS sequence"/>
</dbReference>
<evidence type="ECO:0000256" key="3">
    <source>
        <dbReference type="PROSITE-ProRule" id="PRU00221"/>
    </source>
</evidence>
<dbReference type="AlphaFoldDB" id="A0A0L0C0V8"/>
<evidence type="ECO:0000313" key="5">
    <source>
        <dbReference type="EMBL" id="KNC25958.1"/>
    </source>
</evidence>
<dbReference type="PROSITE" id="PS50082">
    <property type="entry name" value="WD_REPEATS_2"/>
    <property type="match status" value="2"/>
</dbReference>
<dbReference type="InterPro" id="IPR015943">
    <property type="entry name" value="WD40/YVTN_repeat-like_dom_sf"/>
</dbReference>
<organism evidence="5 6">
    <name type="scientific">Lucilia cuprina</name>
    <name type="common">Green bottle fly</name>
    <name type="synonym">Australian sheep blowfly</name>
    <dbReference type="NCBI Taxonomy" id="7375"/>
    <lineage>
        <taxon>Eukaryota</taxon>
        <taxon>Metazoa</taxon>
        <taxon>Ecdysozoa</taxon>
        <taxon>Arthropoda</taxon>
        <taxon>Hexapoda</taxon>
        <taxon>Insecta</taxon>
        <taxon>Pterygota</taxon>
        <taxon>Neoptera</taxon>
        <taxon>Endopterygota</taxon>
        <taxon>Diptera</taxon>
        <taxon>Brachycera</taxon>
        <taxon>Muscomorpha</taxon>
        <taxon>Oestroidea</taxon>
        <taxon>Calliphoridae</taxon>
        <taxon>Luciliinae</taxon>
        <taxon>Lucilia</taxon>
    </lineage>
</organism>
<dbReference type="PANTHER" id="PTHR19857">
    <property type="entry name" value="MITOCHONDRIAL DIVISION PROTEIN 1-RELATED"/>
    <property type="match status" value="1"/>
</dbReference>
<feature type="compositionally biased region" description="Acidic residues" evidence="4">
    <location>
        <begin position="12"/>
        <end position="43"/>
    </location>
</feature>
<protein>
    <submittedName>
        <fullName evidence="5">Uncharacterized protein</fullName>
    </submittedName>
</protein>
<evidence type="ECO:0000256" key="2">
    <source>
        <dbReference type="ARBA" id="ARBA00022737"/>
    </source>
</evidence>
<proteinExistence type="predicted"/>